<comment type="caution">
    <text evidence="10">The sequence shown here is derived from an EMBL/GenBank/DDBJ whole genome shotgun (WGS) entry which is preliminary data.</text>
</comment>
<evidence type="ECO:0000313" key="11">
    <source>
        <dbReference type="Proteomes" id="UP001209570"/>
    </source>
</evidence>
<sequence length="1173" mass="127160">MSTPTADDWEQLLWSLMAIDNAERNRAEALFAELKTQSDVTLAGLVQIIHSQRSDDVRGLAAVLLRRVLLRDAVSLWPEASDDVRSAVKERLLQVLQTEENRSIRRKVCDTVGELASSILDDGQWDDLIPTLLQWLESPNVTTRETTLRVFEMIAMYLAAMLESSEGDVQAQFETMVLSTLAAALQDVASGRVALNATRALAMLLLNMESLQALQRPELLQNTLPLVLAALHAMLQSGRFDDVMEALEVLIEVTEPHASFFKPLLREFVDTMVRIADRPEPPASSASASSSSSSSSSCMPDGCRQLAMEFLVSIAENATGACRKLPKNAFVHAVFPVTFRMMLELDDLDTWSVATCDDQEDVRQHEISNFDVGSEALERLVGALGAKKSLPRCFALIQEYAGRGDSWVHRHAALVGLCQILELLAPAQLEDVTKHLLAQAYDAHPRVCCTAIDVIGQLSMDQGPAFQETYHKEALTVLSHYLQDPETPRLQAHAATALRQFLDMCPPELLAPYLETVLQQLFRVLQTAAAPTASAETLAARHVVREQTITALSSAATVAGAGFAAYYGAVMPTLQSILLDCLRESTASGAAGAFTLGGITLECISLVAVAVGKDVFGPDALGVMTVMADMQNTPAIAENEGIRTYLLQAWVRLGKCLGPAFASYLPVVMPTLLAAAALQAEFEVDPSMLPGDDAASSDGSELSMSDDIQLAQVNDRCLSIRTSVLEEKATACQLLVELVTELEDAFFPYAEQVTQLLAPLLTDSVHADIRGAAVSALPALVRCVARATAAKGAEPCKQMLDFALGRLVHALTSEPELELVLSMMHSMKLCIDHAQAAQPDVRLNDAQLREVVHALLVVLADSFQRRAVKRAERSVERAEDVEAVGHDDDDDDDDDSDGGSESDVQFLMADCIGHLAKTHGAAFFPVFHALLWDKIVELTQPHCLPEDRKLALYVLDDVLEHCGAPAMRELDTFVPLLLDVLQSSDGYPPVVQASAFGLGVCARLGGAAFARHAPATLQLLLDVVALPYAQEPAMRNATDNAVSAIGLIAECQAASVDAAALFPRWLAMLPLRGDLEESVAVLTRLCRYVLERHELVLGHDGRHVAGVVRVFADTLAHARQFTRHVGDEAFAELRQRMAEALALLRASMPEDAMQAAWGALSAPQQAALHALFT</sequence>
<dbReference type="InterPro" id="IPR011989">
    <property type="entry name" value="ARM-like"/>
</dbReference>
<dbReference type="InterPro" id="IPR001494">
    <property type="entry name" value="Importin-beta_N"/>
</dbReference>
<evidence type="ECO:0000256" key="2">
    <source>
        <dbReference type="ARBA" id="ARBA00004496"/>
    </source>
</evidence>
<feature type="domain" description="Importin N-terminal" evidence="9">
    <location>
        <begin position="27"/>
        <end position="98"/>
    </location>
</feature>
<keyword evidence="4" id="KW-0963">Cytoplasm</keyword>
<dbReference type="SUPFAM" id="SSF48371">
    <property type="entry name" value="ARM repeat"/>
    <property type="match status" value="2"/>
</dbReference>
<name>A0AAD5LYV1_PYTIN</name>
<keyword evidence="6" id="KW-0653">Protein transport</keyword>
<dbReference type="PROSITE" id="PS50166">
    <property type="entry name" value="IMPORTIN_B_NT"/>
    <property type="match status" value="1"/>
</dbReference>
<dbReference type="GO" id="GO:0005634">
    <property type="term" value="C:nucleus"/>
    <property type="evidence" value="ECO:0007669"/>
    <property type="project" value="UniProtKB-SubCell"/>
</dbReference>
<protein>
    <recommendedName>
        <fullName evidence="9">Importin N-terminal domain-containing protein</fullName>
    </recommendedName>
</protein>
<dbReference type="Pfam" id="PF18808">
    <property type="entry name" value="Importin_rep_4"/>
    <property type="match status" value="1"/>
</dbReference>
<dbReference type="AlphaFoldDB" id="A0AAD5LYV1"/>
<dbReference type="GO" id="GO:0031267">
    <property type="term" value="F:small GTPase binding"/>
    <property type="evidence" value="ECO:0007669"/>
    <property type="project" value="InterPro"/>
</dbReference>
<dbReference type="InterPro" id="IPR041389">
    <property type="entry name" value="Importin_rep_6"/>
</dbReference>
<evidence type="ECO:0000256" key="4">
    <source>
        <dbReference type="ARBA" id="ARBA00022490"/>
    </source>
</evidence>
<evidence type="ECO:0000256" key="5">
    <source>
        <dbReference type="ARBA" id="ARBA00022737"/>
    </source>
</evidence>
<dbReference type="PANTHER" id="PTHR10527">
    <property type="entry name" value="IMPORTIN BETA"/>
    <property type="match status" value="1"/>
</dbReference>
<dbReference type="EMBL" id="JAKCXM010000228">
    <property type="protein sequence ID" value="KAJ0398097.1"/>
    <property type="molecule type" value="Genomic_DNA"/>
</dbReference>
<evidence type="ECO:0000256" key="8">
    <source>
        <dbReference type="SAM" id="MobiDB-lite"/>
    </source>
</evidence>
<evidence type="ECO:0000259" key="9">
    <source>
        <dbReference type="PROSITE" id="PS50166"/>
    </source>
</evidence>
<gene>
    <name evidence="10" type="ORF">P43SY_001187</name>
</gene>
<feature type="region of interest" description="Disordered" evidence="8">
    <location>
        <begin position="877"/>
        <end position="900"/>
    </location>
</feature>
<accession>A0AAD5LYV1</accession>
<proteinExistence type="predicted"/>
<evidence type="ECO:0000256" key="1">
    <source>
        <dbReference type="ARBA" id="ARBA00004123"/>
    </source>
</evidence>
<dbReference type="Pfam" id="PF18829">
    <property type="entry name" value="Importin_rep_6"/>
    <property type="match status" value="1"/>
</dbReference>
<keyword evidence="3" id="KW-0813">Transport</keyword>
<organism evidence="10 11">
    <name type="scientific">Pythium insidiosum</name>
    <name type="common">Pythiosis disease agent</name>
    <dbReference type="NCBI Taxonomy" id="114742"/>
    <lineage>
        <taxon>Eukaryota</taxon>
        <taxon>Sar</taxon>
        <taxon>Stramenopiles</taxon>
        <taxon>Oomycota</taxon>
        <taxon>Peronosporomycetes</taxon>
        <taxon>Pythiales</taxon>
        <taxon>Pythiaceae</taxon>
        <taxon>Pythium</taxon>
    </lineage>
</organism>
<feature type="compositionally biased region" description="Acidic residues" evidence="8">
    <location>
        <begin position="887"/>
        <end position="900"/>
    </location>
</feature>
<evidence type="ECO:0000256" key="7">
    <source>
        <dbReference type="ARBA" id="ARBA00023242"/>
    </source>
</evidence>
<dbReference type="InterPro" id="IPR016024">
    <property type="entry name" value="ARM-type_fold"/>
</dbReference>
<dbReference type="InterPro" id="IPR057672">
    <property type="entry name" value="TPR_IPO4/5"/>
</dbReference>
<evidence type="ECO:0000313" key="10">
    <source>
        <dbReference type="EMBL" id="KAJ0398097.1"/>
    </source>
</evidence>
<reference evidence="10" key="1">
    <citation type="submission" date="2021-12" db="EMBL/GenBank/DDBJ databases">
        <title>Prjna785345.</title>
        <authorList>
            <person name="Rujirawat T."/>
            <person name="Krajaejun T."/>
        </authorList>
    </citation>
    <scope>NUCLEOTIDE SEQUENCE</scope>
    <source>
        <strain evidence="10">Pi057C3</strain>
    </source>
</reference>
<dbReference type="GO" id="GO:0006606">
    <property type="term" value="P:protein import into nucleus"/>
    <property type="evidence" value="ECO:0007669"/>
    <property type="project" value="InterPro"/>
</dbReference>
<dbReference type="InterPro" id="IPR041653">
    <property type="entry name" value="Importin_rep_4"/>
</dbReference>
<feature type="compositionally biased region" description="Basic and acidic residues" evidence="8">
    <location>
        <begin position="877"/>
        <end position="886"/>
    </location>
</feature>
<keyword evidence="5" id="KW-0677">Repeat</keyword>
<dbReference type="Pfam" id="PF25780">
    <property type="entry name" value="TPR_IPO5"/>
    <property type="match status" value="1"/>
</dbReference>
<dbReference type="Gene3D" id="1.25.10.10">
    <property type="entry name" value="Leucine-rich Repeat Variant"/>
    <property type="match status" value="1"/>
</dbReference>
<dbReference type="InterPro" id="IPR040122">
    <property type="entry name" value="Importin_beta"/>
</dbReference>
<keyword evidence="11" id="KW-1185">Reference proteome</keyword>
<evidence type="ECO:0000256" key="3">
    <source>
        <dbReference type="ARBA" id="ARBA00022448"/>
    </source>
</evidence>
<keyword evidence="7" id="KW-0539">Nucleus</keyword>
<dbReference type="GO" id="GO:0005737">
    <property type="term" value="C:cytoplasm"/>
    <property type="evidence" value="ECO:0007669"/>
    <property type="project" value="UniProtKB-SubCell"/>
</dbReference>
<dbReference type="Proteomes" id="UP001209570">
    <property type="component" value="Unassembled WGS sequence"/>
</dbReference>
<evidence type="ECO:0000256" key="6">
    <source>
        <dbReference type="ARBA" id="ARBA00022927"/>
    </source>
</evidence>
<comment type="subcellular location">
    <subcellularLocation>
        <location evidence="2">Cytoplasm</location>
    </subcellularLocation>
    <subcellularLocation>
        <location evidence="1">Nucleus</location>
    </subcellularLocation>
</comment>